<reference evidence="1" key="1">
    <citation type="submission" date="2021-02" db="EMBL/GenBank/DDBJ databases">
        <authorList>
            <person name="Bekaert M."/>
        </authorList>
    </citation>
    <scope>NUCLEOTIDE SEQUENCE</scope>
    <source>
        <strain evidence="1">IoA-00</strain>
    </source>
</reference>
<sequence length="133" mass="15790">MRKIYCKRSCCSIRFEDENVIASHVEDVSNSYEEDVSSKHVENTNVQAKRRRGRQHTWKEWKVLEDDPGVLFNINSGEVKKAKRNEINNWNENKVFEEVEDHGQRTISMRWRVTKKKNGKIQIKTGSKRILRT</sequence>
<protein>
    <submittedName>
        <fullName evidence="1">(salmon louse) hypothetical protein</fullName>
    </submittedName>
</protein>
<name>A0A7R8D875_LEPSM</name>
<accession>A0A7R8D875</accession>
<organism evidence="1 2">
    <name type="scientific">Lepeophtheirus salmonis</name>
    <name type="common">Salmon louse</name>
    <name type="synonym">Caligus salmonis</name>
    <dbReference type="NCBI Taxonomy" id="72036"/>
    <lineage>
        <taxon>Eukaryota</taxon>
        <taxon>Metazoa</taxon>
        <taxon>Ecdysozoa</taxon>
        <taxon>Arthropoda</taxon>
        <taxon>Crustacea</taxon>
        <taxon>Multicrustacea</taxon>
        <taxon>Hexanauplia</taxon>
        <taxon>Copepoda</taxon>
        <taxon>Siphonostomatoida</taxon>
        <taxon>Caligidae</taxon>
        <taxon>Lepeophtheirus</taxon>
    </lineage>
</organism>
<evidence type="ECO:0000313" key="2">
    <source>
        <dbReference type="Proteomes" id="UP000675881"/>
    </source>
</evidence>
<dbReference type="Proteomes" id="UP000675881">
    <property type="component" value="Chromosome 7"/>
</dbReference>
<gene>
    <name evidence="1" type="ORF">LSAA_13285</name>
</gene>
<evidence type="ECO:0000313" key="1">
    <source>
        <dbReference type="EMBL" id="CAF3006260.1"/>
    </source>
</evidence>
<dbReference type="EMBL" id="HG994586">
    <property type="protein sequence ID" value="CAF3006260.1"/>
    <property type="molecule type" value="Genomic_DNA"/>
</dbReference>
<keyword evidence="2" id="KW-1185">Reference proteome</keyword>
<proteinExistence type="predicted"/>
<dbReference type="AlphaFoldDB" id="A0A7R8D875"/>